<keyword evidence="3" id="KW-1185">Reference proteome</keyword>
<protein>
    <submittedName>
        <fullName evidence="2">Uncharacterized protein</fullName>
    </submittedName>
</protein>
<evidence type="ECO:0000256" key="1">
    <source>
        <dbReference type="SAM" id="SignalP"/>
    </source>
</evidence>
<accession>A0A4U5VVG7</accession>
<gene>
    <name evidence="2" type="ORF">D9C73_027375</name>
</gene>
<organism evidence="2 3">
    <name type="scientific">Collichthys lucidus</name>
    <name type="common">Big head croaker</name>
    <name type="synonym">Sciaena lucida</name>
    <dbReference type="NCBI Taxonomy" id="240159"/>
    <lineage>
        <taxon>Eukaryota</taxon>
        <taxon>Metazoa</taxon>
        <taxon>Chordata</taxon>
        <taxon>Craniata</taxon>
        <taxon>Vertebrata</taxon>
        <taxon>Euteleostomi</taxon>
        <taxon>Actinopterygii</taxon>
        <taxon>Neopterygii</taxon>
        <taxon>Teleostei</taxon>
        <taxon>Neoteleostei</taxon>
        <taxon>Acanthomorphata</taxon>
        <taxon>Eupercaria</taxon>
        <taxon>Sciaenidae</taxon>
        <taxon>Collichthys</taxon>
    </lineage>
</organism>
<reference evidence="2 3" key="1">
    <citation type="submission" date="2019-01" db="EMBL/GenBank/DDBJ databases">
        <title>Genome Assembly of Collichthys lucidus.</title>
        <authorList>
            <person name="Cai M."/>
            <person name="Xiao S."/>
        </authorList>
    </citation>
    <scope>NUCLEOTIDE SEQUENCE [LARGE SCALE GENOMIC DNA]</scope>
    <source>
        <strain evidence="2">JT15FE1705JMU</strain>
        <tissue evidence="2">Muscle</tissue>
    </source>
</reference>
<feature type="chain" id="PRO_5020975481" evidence="1">
    <location>
        <begin position="22"/>
        <end position="98"/>
    </location>
</feature>
<name>A0A4U5VVG7_COLLU</name>
<dbReference type="EMBL" id="CM014101">
    <property type="protein sequence ID" value="TKS92639.1"/>
    <property type="molecule type" value="Genomic_DNA"/>
</dbReference>
<feature type="signal peptide" evidence="1">
    <location>
        <begin position="1"/>
        <end position="21"/>
    </location>
</feature>
<proteinExistence type="predicted"/>
<evidence type="ECO:0000313" key="2">
    <source>
        <dbReference type="EMBL" id="TKS92639.1"/>
    </source>
</evidence>
<sequence length="98" mass="11255">MSRIICVALLLTVVVNRFCDSAVNRAGFRVTKGHIRRCMCRVVHNGQMKCRSSQLLMKNIKEEDLIKCFCNKTNQHKFPEFQASCRSRRHDGGAVPIF</sequence>
<dbReference type="AlphaFoldDB" id="A0A4U5VVG7"/>
<dbReference type="Proteomes" id="UP000298787">
    <property type="component" value="Chromosome 24"/>
</dbReference>
<evidence type="ECO:0000313" key="3">
    <source>
        <dbReference type="Proteomes" id="UP000298787"/>
    </source>
</evidence>
<keyword evidence="1" id="KW-0732">Signal</keyword>